<dbReference type="HAMAP" id="MF_01485">
    <property type="entry name" value="RecB"/>
    <property type="match status" value="1"/>
</dbReference>
<proteinExistence type="inferred from homology"/>
<dbReference type="PANTHER" id="PTHR11070">
    <property type="entry name" value="UVRD / RECB / PCRA DNA HELICASE FAMILY MEMBER"/>
    <property type="match status" value="1"/>
</dbReference>
<dbReference type="GO" id="GO:0008854">
    <property type="term" value="F:exodeoxyribonuclease V activity"/>
    <property type="evidence" value="ECO:0007669"/>
    <property type="project" value="UniProtKB-EC"/>
</dbReference>
<evidence type="ECO:0000256" key="7">
    <source>
        <dbReference type="ARBA" id="ARBA00022839"/>
    </source>
</evidence>
<evidence type="ECO:0000313" key="19">
    <source>
        <dbReference type="EMBL" id="KNC66607.1"/>
    </source>
</evidence>
<keyword evidence="8 15" id="KW-0067">ATP-binding</keyword>
<comment type="similarity">
    <text evidence="15">Belongs to the helicase family. UvrD subfamily.</text>
</comment>
<keyword evidence="9 15" id="KW-0460">Magnesium</keyword>
<keyword evidence="2 15" id="KW-0479">Metal-binding</keyword>
<comment type="catalytic activity">
    <reaction evidence="14 15">
        <text>ATP + H2O = ADP + phosphate + H(+)</text>
        <dbReference type="Rhea" id="RHEA:13065"/>
        <dbReference type="ChEBI" id="CHEBI:15377"/>
        <dbReference type="ChEBI" id="CHEBI:15378"/>
        <dbReference type="ChEBI" id="CHEBI:30616"/>
        <dbReference type="ChEBI" id="CHEBI:43474"/>
        <dbReference type="ChEBI" id="CHEBI:456216"/>
        <dbReference type="EC" id="5.6.2.4"/>
    </reaction>
</comment>
<dbReference type="InterPro" id="IPR014017">
    <property type="entry name" value="DNA_helicase_UvrD-like_C"/>
</dbReference>
<comment type="domain">
    <text evidence="15">The C-terminal domain has nuclease activity and interacts with RecD. It interacts with RecA, facilitating its loading onto ssDNA.</text>
</comment>
<evidence type="ECO:0000256" key="11">
    <source>
        <dbReference type="ARBA" id="ARBA00023204"/>
    </source>
</evidence>
<gene>
    <name evidence="15" type="primary">recB</name>
    <name evidence="19" type="ORF">AC626_15920</name>
</gene>
<feature type="binding site" evidence="15">
    <location>
        <position position="954"/>
    </location>
    <ligand>
        <name>Mg(2+)</name>
        <dbReference type="ChEBI" id="CHEBI:18420"/>
    </ligand>
</feature>
<dbReference type="Pfam" id="PF00580">
    <property type="entry name" value="UvrD-helicase"/>
    <property type="match status" value="1"/>
</dbReference>
<feature type="binding site" evidence="15">
    <location>
        <position position="1071"/>
    </location>
    <ligand>
        <name>Mg(2+)</name>
        <dbReference type="ChEBI" id="CHEBI:18420"/>
    </ligand>
</feature>
<evidence type="ECO:0000259" key="17">
    <source>
        <dbReference type="PROSITE" id="PS51198"/>
    </source>
</evidence>
<comment type="miscellaneous">
    <text evidence="15">In the RecBCD complex, RecB has a slow 3'-5' helicase, an exonuclease activity and loads RecA onto ssDNA, RecD has a fast 5'-3' helicase activity, while RecC stimulates the ATPase and processivity of the RecB helicase and contributes to recognition of the Chi site.</text>
</comment>
<keyword evidence="6 15" id="KW-0347">Helicase</keyword>
<evidence type="ECO:0000256" key="3">
    <source>
        <dbReference type="ARBA" id="ARBA00022741"/>
    </source>
</evidence>
<dbReference type="PATRIC" id="fig|43658.6.peg.865"/>
<evidence type="ECO:0000256" key="16">
    <source>
        <dbReference type="PROSITE-ProRule" id="PRU00560"/>
    </source>
</evidence>
<evidence type="ECO:0000256" key="4">
    <source>
        <dbReference type="ARBA" id="ARBA00022763"/>
    </source>
</evidence>
<dbReference type="Gene3D" id="1.10.486.10">
    <property type="entry name" value="PCRA, domain 4"/>
    <property type="match status" value="1"/>
</dbReference>
<evidence type="ECO:0000256" key="10">
    <source>
        <dbReference type="ARBA" id="ARBA00023125"/>
    </source>
</evidence>
<dbReference type="GO" id="GO:0000287">
    <property type="term" value="F:magnesium ion binding"/>
    <property type="evidence" value="ECO:0007669"/>
    <property type="project" value="UniProtKB-UniRule"/>
</dbReference>
<dbReference type="OrthoDB" id="9810135at2"/>
<dbReference type="InterPro" id="IPR027417">
    <property type="entry name" value="P-loop_NTPase"/>
</dbReference>
<comment type="catalytic activity">
    <reaction evidence="13 15">
        <text>Couples ATP hydrolysis with the unwinding of duplex DNA by translocating in the 3'-5' direction.</text>
        <dbReference type="EC" id="5.6.2.4"/>
    </reaction>
</comment>
<dbReference type="Pfam" id="PF12705">
    <property type="entry name" value="PDDEXK_1"/>
    <property type="match status" value="1"/>
</dbReference>
<comment type="function">
    <text evidence="15">A helicase/nuclease that prepares dsDNA breaks (DSB) for recombinational DNA repair. Binds to DSBs and unwinds DNA via a highly rapid and processive ATP-dependent bidirectional helicase activity. Unwinds dsDNA until it encounters a Chi (crossover hotspot instigator) sequence from the 3' direction. Cuts ssDNA a few nucleotides 3' to the Chi site. The properties and activities of the enzyme are changed at Chi. The Chi-altered holoenzyme produces a long 3'-ssDNA overhang and facilitates RecA-binding to the ssDNA for homologous DNA recombination and repair. Holoenzyme degrades any linearized DNA that is unable to undergo homologous recombination. In the holoenzyme this subunit contributes ATPase, 3'-5' helicase, exonuclease activity and loads RecA onto ssDNA.</text>
</comment>
<dbReference type="GO" id="GO:0005829">
    <property type="term" value="C:cytosol"/>
    <property type="evidence" value="ECO:0007669"/>
    <property type="project" value="TreeGrafter"/>
</dbReference>
<dbReference type="EMBL" id="LFZX01000134">
    <property type="protein sequence ID" value="KNC66607.1"/>
    <property type="molecule type" value="Genomic_DNA"/>
</dbReference>
<feature type="region of interest" description="DNA-binding and helicase activity, interacts with RecC" evidence="15">
    <location>
        <begin position="1"/>
        <end position="864"/>
    </location>
</feature>
<evidence type="ECO:0000256" key="15">
    <source>
        <dbReference type="HAMAP-Rule" id="MF_01485"/>
    </source>
</evidence>
<dbReference type="Gene3D" id="1.10.3170.10">
    <property type="entry name" value="Recbcd, chain B, domain 2"/>
    <property type="match status" value="1"/>
</dbReference>
<dbReference type="InterPro" id="IPR004586">
    <property type="entry name" value="RecB"/>
</dbReference>
<dbReference type="GO" id="GO:0043138">
    <property type="term" value="F:3'-5' DNA helicase activity"/>
    <property type="evidence" value="ECO:0007669"/>
    <property type="project" value="UniProtKB-UniRule"/>
</dbReference>
<feature type="active site" description="For nuclease activity" evidence="15">
    <location>
        <position position="1084"/>
    </location>
</feature>
<dbReference type="GO" id="GO:0016887">
    <property type="term" value="F:ATP hydrolysis activity"/>
    <property type="evidence" value="ECO:0007669"/>
    <property type="project" value="RHEA"/>
</dbReference>
<dbReference type="SUPFAM" id="SSF52980">
    <property type="entry name" value="Restriction endonuclease-like"/>
    <property type="match status" value="1"/>
</dbReference>
<evidence type="ECO:0000259" key="18">
    <source>
        <dbReference type="PROSITE" id="PS51217"/>
    </source>
</evidence>
<dbReference type="InterPro" id="IPR000212">
    <property type="entry name" value="DNA_helicase_UvrD/REP"/>
</dbReference>
<dbReference type="NCBIfam" id="TIGR00609">
    <property type="entry name" value="recB"/>
    <property type="match status" value="1"/>
</dbReference>
<feature type="binding site" evidence="16">
    <location>
        <begin position="19"/>
        <end position="26"/>
    </location>
    <ligand>
        <name>ATP</name>
        <dbReference type="ChEBI" id="CHEBI:30616"/>
    </ligand>
</feature>
<dbReference type="InterPro" id="IPR038726">
    <property type="entry name" value="PDDEXK_AddAB-type"/>
</dbReference>
<comment type="subunit">
    <text evidence="15">Heterotrimer of RecB, RecC and RecD. All subunits contribute to DNA-binding. Interacts with RecA.</text>
</comment>
<keyword evidence="3 15" id="KW-0547">Nucleotide-binding</keyword>
<dbReference type="Proteomes" id="UP000036850">
    <property type="component" value="Unassembled WGS sequence"/>
</dbReference>
<protein>
    <recommendedName>
        <fullName evidence="15">RecBCD enzyme subunit RecB</fullName>
        <ecNumber evidence="15">3.1.11.5</ecNumber>
        <ecNumber evidence="15">5.6.2.4</ecNumber>
    </recommendedName>
    <alternativeName>
        <fullName evidence="15">DNA 3'-5' helicase subunit RecB</fullName>
    </alternativeName>
    <alternativeName>
        <fullName evidence="15">Exonuclease V subunit RecB</fullName>
        <shortName evidence="15">ExoV subunit RecB</shortName>
    </alternativeName>
    <alternativeName>
        <fullName evidence="15">Helicase/nuclease RecBCD subunit RecB</fullName>
    </alternativeName>
</protein>
<dbReference type="PROSITE" id="PS51198">
    <property type="entry name" value="UVRD_HELICASE_ATP_BIND"/>
    <property type="match status" value="1"/>
</dbReference>
<dbReference type="InterPro" id="IPR011335">
    <property type="entry name" value="Restrct_endonuc-II-like"/>
</dbReference>
<keyword evidence="5 15" id="KW-0378">Hydrolase</keyword>
<feature type="domain" description="UvrD-like helicase C-terminal" evidence="18">
    <location>
        <begin position="483"/>
        <end position="746"/>
    </location>
</feature>
<feature type="binding site" evidence="15">
    <location>
        <position position="1084"/>
    </location>
    <ligand>
        <name>Mg(2+)</name>
        <dbReference type="ChEBI" id="CHEBI:18420"/>
    </ligand>
</feature>
<accession>A0A0L0EQ56</accession>
<evidence type="ECO:0000256" key="2">
    <source>
        <dbReference type="ARBA" id="ARBA00022723"/>
    </source>
</evidence>
<keyword evidence="11 15" id="KW-0234">DNA repair</keyword>
<keyword evidence="12 15" id="KW-0413">Isomerase</keyword>
<evidence type="ECO:0000256" key="12">
    <source>
        <dbReference type="ARBA" id="ARBA00023235"/>
    </source>
</evidence>
<comment type="catalytic activity">
    <reaction evidence="15">
        <text>Exonucleolytic cleavage (in the presence of ATP) in either 5'- to 3'- or 3'- to 5'-direction to yield 5'-phosphooligonucleotides.</text>
        <dbReference type="EC" id="3.1.11.5"/>
    </reaction>
</comment>
<evidence type="ECO:0000256" key="13">
    <source>
        <dbReference type="ARBA" id="ARBA00034617"/>
    </source>
</evidence>
<dbReference type="GO" id="GO:0009338">
    <property type="term" value="C:exodeoxyribonuclease V complex"/>
    <property type="evidence" value="ECO:0007669"/>
    <property type="project" value="TreeGrafter"/>
</dbReference>
<dbReference type="AlphaFoldDB" id="A0A0L0EQ56"/>
<comment type="cofactor">
    <cofactor evidence="15">
        <name>Mg(2+)</name>
        <dbReference type="ChEBI" id="CHEBI:18420"/>
    </cofactor>
    <text evidence="15">Binds 1 Mg(2+) ion per subunit.</text>
</comment>
<dbReference type="Gene3D" id="3.40.50.300">
    <property type="entry name" value="P-loop containing nucleotide triphosphate hydrolases"/>
    <property type="match status" value="2"/>
</dbReference>
<sequence>MRRLDPQTMPLSGHNLIEASAGTGKTYTITGLYLRYLLGLIDIETQTTPLSVEQILVVTFTDAATQEIKDRVRKRIVQARDALLGSECNDTLIIELLAQVTDQESAYHLLDAAAKSMDEAAIFTIHGFCQRMLKQHAFESNLSFNLEFILDDSELFNAAVEDHWRRFVYPLDSDKTELVLSHFSHPQALAKRLYPLLKRGDARLQPELDLAVVLAQRAEYQSRADKFKQQLLNSDFFQVLRDSGIAKNKAPGRPANIQALIDYCMGDDWYFEFGTSKHSFALWGEAQLSDPKNYTKTGKPVVHPALGWFDEMAQLHQSVARGLPIALLQHALGEVRALMAQAKLEHSLISPDDLLQNLHQALHGAQGEALADKIAQLYPVAMIDEFQDTDPIQFGIFSRVYGTDSSFGLTMIGDPKQAIYGFRGADIFTYIGAKHQVDEARQFTLDKNYRSAKRVVAAVNAIFTAQADSFIFNRDIPFIEVEAAGKDADNTFTLDGVEPAALQFNVLEDDDSPVTTKATAYPLLAQGFAAQIAQILTKAQRGHACIGQRPVLAADICVLVRDRGEAGVIKHALQAAGVSSVYLARDSVFSQPVAVAVWQLLHVVHGSYDEAALRGVLAGPLFALSEQQIFALRTQEGQWQRYLMQFAHLKQLWYQQGAMATLESLLVDNQLVRLWQQAGFEVERWLTDYRHLAELLQHKQIELEGTQRVMRWLQSQCANPSYEGTQLRLESDADLVKIVTMHASKGLEYPLVYLPFASAYREASETIYHDNGELVLDLDADDSARQSAERERLAEDIRLLYVALTRAIHFCSLGLYNLPLGRSKKPGIQQCALGHVLFGNDKITEATQWHEQLRSLCSGHEGMAYQSLQVVPCVYQPKRTESLQRLQSRAVEVVIEQNWRMTSFSQLSYHETSAERPVGAQDENHKIDLPEPNVIKRYTPYTFVKGARAGSCLHEIFEQIDFTAPHAPTRPEKLTLAEATQACLEKYHLDIVWQETLEHWIEGCLHAPLMPLPELTLGQLSVSDCLVEMEFQLPLKRLSYTRLNKLVAQITGVPSHLRFDEVQGMLKGFIDLIFVWQGRYFILDYKSNYLGDTAADYQADNLALAMSSHQYHLQYLIYSVALHRLLKHRLADYNPQQHLGGVYYLFLRALPDGAGCFFTQLDESTLLQLDALFDAGEQK</sequence>
<evidence type="ECO:0000313" key="20">
    <source>
        <dbReference type="Proteomes" id="UP000036850"/>
    </source>
</evidence>
<evidence type="ECO:0000256" key="8">
    <source>
        <dbReference type="ARBA" id="ARBA00022840"/>
    </source>
</evidence>
<keyword evidence="7 15" id="KW-0269">Exonuclease</keyword>
<dbReference type="PANTHER" id="PTHR11070:SF23">
    <property type="entry name" value="RECBCD ENZYME SUBUNIT RECB"/>
    <property type="match status" value="1"/>
</dbReference>
<dbReference type="EC" id="5.6.2.4" evidence="15"/>
<feature type="domain" description="UvrD-like helicase ATP-binding" evidence="17">
    <location>
        <begin position="1"/>
        <end position="452"/>
    </location>
</feature>
<dbReference type="EC" id="3.1.11.5" evidence="15"/>
<dbReference type="InterPro" id="IPR011604">
    <property type="entry name" value="PDDEXK-like_dom_sf"/>
</dbReference>
<evidence type="ECO:0000256" key="1">
    <source>
        <dbReference type="ARBA" id="ARBA00022722"/>
    </source>
</evidence>
<evidence type="ECO:0000256" key="5">
    <source>
        <dbReference type="ARBA" id="ARBA00022801"/>
    </source>
</evidence>
<evidence type="ECO:0000256" key="6">
    <source>
        <dbReference type="ARBA" id="ARBA00022806"/>
    </source>
</evidence>
<organism evidence="19 20">
    <name type="scientific">Pseudoalteromonas rubra</name>
    <dbReference type="NCBI Taxonomy" id="43658"/>
    <lineage>
        <taxon>Bacteria</taxon>
        <taxon>Pseudomonadati</taxon>
        <taxon>Pseudomonadota</taxon>
        <taxon>Gammaproteobacteria</taxon>
        <taxon>Alteromonadales</taxon>
        <taxon>Pseudoalteromonadaceae</taxon>
        <taxon>Pseudoalteromonas</taxon>
    </lineage>
</organism>
<keyword evidence="4 15" id="KW-0227">DNA damage</keyword>
<dbReference type="GO" id="GO:0003677">
    <property type="term" value="F:DNA binding"/>
    <property type="evidence" value="ECO:0007669"/>
    <property type="project" value="UniProtKB-UniRule"/>
</dbReference>
<dbReference type="Pfam" id="PF13361">
    <property type="entry name" value="UvrD_C"/>
    <property type="match status" value="1"/>
</dbReference>
<comment type="domain">
    <text evidence="15">The N-terminal DNA-binding domain is a ssDNA-dependent ATPase and has ATP-dependent 3'-5' helicase function. This domain interacts with RecC.</text>
</comment>
<dbReference type="InterPro" id="IPR014016">
    <property type="entry name" value="UvrD-like_ATP-bd"/>
</dbReference>
<name>A0A0L0EQ56_9GAMM</name>
<dbReference type="GO" id="GO:0000724">
    <property type="term" value="P:double-strand break repair via homologous recombination"/>
    <property type="evidence" value="ECO:0007669"/>
    <property type="project" value="UniProtKB-UniRule"/>
</dbReference>
<reference evidence="20" key="1">
    <citation type="submission" date="2015-07" db="EMBL/GenBank/DDBJ databases">
        <title>Draft genome sequence of a Pseudoalteromonas rubra strain, OCN096, isolated from Kaneohe Bay, Oahu, Hawaii.</title>
        <authorList>
            <person name="Beurmann S."/>
            <person name="Ushijima B."/>
            <person name="Belcaid M."/>
            <person name="Callahan S.M."/>
            <person name="Aeby G.S."/>
        </authorList>
    </citation>
    <scope>NUCLEOTIDE SEQUENCE [LARGE SCALE GENOMIC DNA]</scope>
    <source>
        <strain evidence="20">OCN096</strain>
    </source>
</reference>
<dbReference type="SUPFAM" id="SSF52540">
    <property type="entry name" value="P-loop containing nucleoside triphosphate hydrolases"/>
    <property type="match status" value="1"/>
</dbReference>
<feature type="region of interest" description="Nuclease activity, interacts with RecD and RecA" evidence="15">
    <location>
        <begin position="898"/>
        <end position="1179"/>
    </location>
</feature>
<keyword evidence="10 15" id="KW-0238">DNA-binding</keyword>
<dbReference type="PROSITE" id="PS51217">
    <property type="entry name" value="UVRD_HELICASE_CTER"/>
    <property type="match status" value="1"/>
</dbReference>
<dbReference type="Gene3D" id="3.90.320.10">
    <property type="match status" value="1"/>
</dbReference>
<evidence type="ECO:0000256" key="9">
    <source>
        <dbReference type="ARBA" id="ARBA00022842"/>
    </source>
</evidence>
<dbReference type="CDD" id="cd22352">
    <property type="entry name" value="RecB_C-like"/>
    <property type="match status" value="1"/>
</dbReference>
<comment type="caution">
    <text evidence="19">The sequence shown here is derived from an EMBL/GenBank/DDBJ whole genome shotgun (WGS) entry which is preliminary data.</text>
</comment>
<dbReference type="GO" id="GO:0005524">
    <property type="term" value="F:ATP binding"/>
    <property type="evidence" value="ECO:0007669"/>
    <property type="project" value="UniProtKB-UniRule"/>
</dbReference>
<keyword evidence="1 15" id="KW-0540">Nuclease</keyword>
<evidence type="ECO:0000256" key="14">
    <source>
        <dbReference type="ARBA" id="ARBA00048988"/>
    </source>
</evidence>